<organism evidence="2 3">
    <name type="scientific">Methylobacterium dankookense</name>
    <dbReference type="NCBI Taxonomy" id="560405"/>
    <lineage>
        <taxon>Bacteria</taxon>
        <taxon>Pseudomonadati</taxon>
        <taxon>Pseudomonadota</taxon>
        <taxon>Alphaproteobacteria</taxon>
        <taxon>Hyphomicrobiales</taxon>
        <taxon>Methylobacteriaceae</taxon>
        <taxon>Methylobacterium</taxon>
    </lineage>
</organism>
<evidence type="ECO:0000313" key="4">
    <source>
        <dbReference type="Proteomes" id="UP001055303"/>
    </source>
</evidence>
<evidence type="ECO:0000313" key="1">
    <source>
        <dbReference type="EMBL" id="GJD55231.1"/>
    </source>
</evidence>
<keyword evidence="4" id="KW-1185">Reference proteome</keyword>
<reference evidence="1" key="2">
    <citation type="journal article" date="2021" name="Front. Microbiol.">
        <title>Comprehensive Comparative Genomics and Phenotyping of Methylobacterium Species.</title>
        <authorList>
            <person name="Alessa O."/>
            <person name="Ogura Y."/>
            <person name="Fujitani Y."/>
            <person name="Takami H."/>
            <person name="Hayashi T."/>
            <person name="Sahin N."/>
            <person name="Tani A."/>
        </authorList>
    </citation>
    <scope>NUCLEOTIDE SEQUENCE</scope>
    <source>
        <strain evidence="1">DSM 22415</strain>
    </source>
</reference>
<protein>
    <submittedName>
        <fullName evidence="2">Uncharacterized protein</fullName>
    </submittedName>
</protein>
<dbReference type="EMBL" id="CABFVH010000004">
    <property type="protein sequence ID" value="VUF11311.1"/>
    <property type="molecule type" value="Genomic_DNA"/>
</dbReference>
<gene>
    <name evidence="1" type="ORF">IFDJLNFL_1115</name>
    <name evidence="2" type="ORF">MTDSW087_00991</name>
</gene>
<reference evidence="1" key="3">
    <citation type="submission" date="2021-08" db="EMBL/GenBank/DDBJ databases">
        <authorList>
            <person name="Tani A."/>
            <person name="Ola A."/>
            <person name="Ogura Y."/>
            <person name="Katsura K."/>
            <person name="Hayashi T."/>
        </authorList>
    </citation>
    <scope>NUCLEOTIDE SEQUENCE</scope>
    <source>
        <strain evidence="1">DSM 22415</strain>
    </source>
</reference>
<dbReference type="Proteomes" id="UP001055303">
    <property type="component" value="Unassembled WGS sequence"/>
</dbReference>
<dbReference type="RefSeq" id="WP_144760945.1">
    <property type="nucleotide sequence ID" value="NZ_BPQI01000022.1"/>
</dbReference>
<evidence type="ECO:0000313" key="3">
    <source>
        <dbReference type="Proteomes" id="UP000401717"/>
    </source>
</evidence>
<dbReference type="AlphaFoldDB" id="A0A564FV66"/>
<reference evidence="2 3" key="1">
    <citation type="submission" date="2019-06" db="EMBL/GenBank/DDBJ databases">
        <authorList>
            <person name="Rodrigo-Torres L."/>
            <person name="Arahal R. D."/>
            <person name="Lucena T."/>
        </authorList>
    </citation>
    <scope>NUCLEOTIDE SEQUENCE [LARGE SCALE GENOMIC DNA]</scope>
    <source>
        <strain evidence="2 3">SW08-7</strain>
    </source>
</reference>
<proteinExistence type="predicted"/>
<dbReference type="OrthoDB" id="7999598at2"/>
<name>A0A564FV66_9HYPH</name>
<accession>A0A564FV66</accession>
<dbReference type="EMBL" id="BPQI01000022">
    <property type="protein sequence ID" value="GJD55231.1"/>
    <property type="molecule type" value="Genomic_DNA"/>
</dbReference>
<sequence>MGQNRTSTEGASRKVTFLGRGLGLRSPTKLTLLVCPLCSQRNGDRMAEKGVCEWCAYEPAERDEEPFGTER</sequence>
<evidence type="ECO:0000313" key="2">
    <source>
        <dbReference type="EMBL" id="VUF11311.1"/>
    </source>
</evidence>
<dbReference type="Proteomes" id="UP000401717">
    <property type="component" value="Unassembled WGS sequence"/>
</dbReference>